<protein>
    <submittedName>
        <fullName evidence="2">Lipocalin</fullName>
    </submittedName>
</protein>
<sequence length="210" mass="24388">MVSGKKALQAPPVCFAFLLLLHTALPLGPFRKAMRGRRLNIMKFYNTSEPIWTYYSTEHSKIECKADMMLDMNTTYVKFETAFSAKGGARINVTNIGKVEKWKSEKKFHRDTFNAMILSNPGRAPYGFEKLLFQTLDNSCAVFLLGVNDLPYQWYEMRVKNSTIRRPHWACVMNFADATFRKGKEREVYWPKCQKMFNAKPEGGKGRWEE</sequence>
<reference evidence="2" key="1">
    <citation type="journal article" date="2016" name="Ticks Tick Borne Dis.">
        <title>De novo assembly and annotation of the salivary gland transcriptome of Rhipicephalus appendiculatus male and female ticks during blood feeding.</title>
        <authorList>
            <person name="de Castro M.H."/>
            <person name="de Klerk D."/>
            <person name="Pienaar R."/>
            <person name="Latif A.A."/>
            <person name="Rees D.J."/>
            <person name="Mans B.J."/>
        </authorList>
    </citation>
    <scope>NUCLEOTIDE SEQUENCE</scope>
    <source>
        <tissue evidence="2">Salivary glands</tissue>
    </source>
</reference>
<organism evidence="2">
    <name type="scientific">Rhipicephalus appendiculatus</name>
    <name type="common">Brown ear tick</name>
    <dbReference type="NCBI Taxonomy" id="34631"/>
    <lineage>
        <taxon>Eukaryota</taxon>
        <taxon>Metazoa</taxon>
        <taxon>Ecdysozoa</taxon>
        <taxon>Arthropoda</taxon>
        <taxon>Chelicerata</taxon>
        <taxon>Arachnida</taxon>
        <taxon>Acari</taxon>
        <taxon>Parasitiformes</taxon>
        <taxon>Ixodida</taxon>
        <taxon>Ixodoidea</taxon>
        <taxon>Ixodidae</taxon>
        <taxon>Rhipicephalinae</taxon>
        <taxon>Rhipicephalus</taxon>
        <taxon>Rhipicephalus</taxon>
    </lineage>
</organism>
<name>A0A131YBE4_RHIAP</name>
<accession>A0A131YBE4</accession>
<evidence type="ECO:0000256" key="1">
    <source>
        <dbReference type="SAM" id="SignalP"/>
    </source>
</evidence>
<proteinExistence type="predicted"/>
<dbReference type="EMBL" id="GEDV01011938">
    <property type="protein sequence ID" value="JAP76619.1"/>
    <property type="molecule type" value="Transcribed_RNA"/>
</dbReference>
<feature type="chain" id="PRO_5007284566" evidence="1">
    <location>
        <begin position="27"/>
        <end position="210"/>
    </location>
</feature>
<evidence type="ECO:0000313" key="2">
    <source>
        <dbReference type="EMBL" id="JAP76619.1"/>
    </source>
</evidence>
<feature type="signal peptide" evidence="1">
    <location>
        <begin position="1"/>
        <end position="26"/>
    </location>
</feature>
<dbReference type="AlphaFoldDB" id="A0A131YBE4"/>
<keyword evidence="1" id="KW-0732">Signal</keyword>